<gene>
    <name evidence="2" type="ORF">LCGC14_2048580</name>
</gene>
<protein>
    <submittedName>
        <fullName evidence="2">Uncharacterized protein</fullName>
    </submittedName>
</protein>
<dbReference type="AlphaFoldDB" id="A0A0F9EPT8"/>
<evidence type="ECO:0000313" key="2">
    <source>
        <dbReference type="EMBL" id="KKL76069.1"/>
    </source>
</evidence>
<keyword evidence="1" id="KW-0812">Transmembrane</keyword>
<evidence type="ECO:0000256" key="1">
    <source>
        <dbReference type="SAM" id="Phobius"/>
    </source>
</evidence>
<sequence>MGDSFSWLISNWGMLVTTLLAVVGGASVMVATISKVTKNKTDDKAAKWLEVVHKWLSKVAMTPTEKKTVKVVEVNPKSDKPES</sequence>
<keyword evidence="1" id="KW-0472">Membrane</keyword>
<proteinExistence type="predicted"/>
<keyword evidence="1" id="KW-1133">Transmembrane helix</keyword>
<comment type="caution">
    <text evidence="2">The sequence shown here is derived from an EMBL/GenBank/DDBJ whole genome shotgun (WGS) entry which is preliminary data.</text>
</comment>
<accession>A0A0F9EPT8</accession>
<reference evidence="2" key="1">
    <citation type="journal article" date="2015" name="Nature">
        <title>Complex archaea that bridge the gap between prokaryotes and eukaryotes.</title>
        <authorList>
            <person name="Spang A."/>
            <person name="Saw J.H."/>
            <person name="Jorgensen S.L."/>
            <person name="Zaremba-Niedzwiedzka K."/>
            <person name="Martijn J."/>
            <person name="Lind A.E."/>
            <person name="van Eijk R."/>
            <person name="Schleper C."/>
            <person name="Guy L."/>
            <person name="Ettema T.J."/>
        </authorList>
    </citation>
    <scope>NUCLEOTIDE SEQUENCE</scope>
</reference>
<dbReference type="EMBL" id="LAZR01024168">
    <property type="protein sequence ID" value="KKL76069.1"/>
    <property type="molecule type" value="Genomic_DNA"/>
</dbReference>
<name>A0A0F9EPT8_9ZZZZ</name>
<feature type="transmembrane region" description="Helical" evidence="1">
    <location>
        <begin position="12"/>
        <end position="34"/>
    </location>
</feature>
<organism evidence="2">
    <name type="scientific">marine sediment metagenome</name>
    <dbReference type="NCBI Taxonomy" id="412755"/>
    <lineage>
        <taxon>unclassified sequences</taxon>
        <taxon>metagenomes</taxon>
        <taxon>ecological metagenomes</taxon>
    </lineage>
</organism>